<evidence type="ECO:0000256" key="5">
    <source>
        <dbReference type="ARBA" id="ARBA00023136"/>
    </source>
</evidence>
<feature type="transmembrane region" description="Helical" evidence="6">
    <location>
        <begin position="401"/>
        <end position="420"/>
    </location>
</feature>
<evidence type="ECO:0000256" key="1">
    <source>
        <dbReference type="ARBA" id="ARBA00004651"/>
    </source>
</evidence>
<organism evidence="7 8">
    <name type="scientific">Pseudaquabacterium pictum</name>
    <dbReference type="NCBI Taxonomy" id="2315236"/>
    <lineage>
        <taxon>Bacteria</taxon>
        <taxon>Pseudomonadati</taxon>
        <taxon>Pseudomonadota</taxon>
        <taxon>Betaproteobacteria</taxon>
        <taxon>Burkholderiales</taxon>
        <taxon>Sphaerotilaceae</taxon>
        <taxon>Pseudaquabacterium</taxon>
    </lineage>
</organism>
<dbReference type="EMBL" id="BJCL01000001">
    <property type="protein sequence ID" value="GCL61660.1"/>
    <property type="molecule type" value="Genomic_DNA"/>
</dbReference>
<feature type="transmembrane region" description="Helical" evidence="6">
    <location>
        <begin position="296"/>
        <end position="322"/>
    </location>
</feature>
<accession>A0A480ALP5</accession>
<evidence type="ECO:0000256" key="3">
    <source>
        <dbReference type="ARBA" id="ARBA00022692"/>
    </source>
</evidence>
<feature type="transmembrane region" description="Helical" evidence="6">
    <location>
        <begin position="100"/>
        <end position="126"/>
    </location>
</feature>
<dbReference type="OrthoDB" id="9804700at2"/>
<evidence type="ECO:0000313" key="7">
    <source>
        <dbReference type="EMBL" id="GCL61660.1"/>
    </source>
</evidence>
<feature type="transmembrane region" description="Helical" evidence="6">
    <location>
        <begin position="205"/>
        <end position="225"/>
    </location>
</feature>
<proteinExistence type="predicted"/>
<dbReference type="GO" id="GO:0005886">
    <property type="term" value="C:plasma membrane"/>
    <property type="evidence" value="ECO:0007669"/>
    <property type="project" value="UniProtKB-SubCell"/>
</dbReference>
<dbReference type="PANTHER" id="PTHR42770">
    <property type="entry name" value="AMINO ACID TRANSPORTER-RELATED"/>
    <property type="match status" value="1"/>
</dbReference>
<dbReference type="Proteomes" id="UP000301751">
    <property type="component" value="Unassembled WGS sequence"/>
</dbReference>
<evidence type="ECO:0000256" key="6">
    <source>
        <dbReference type="SAM" id="Phobius"/>
    </source>
</evidence>
<evidence type="ECO:0000313" key="8">
    <source>
        <dbReference type="Proteomes" id="UP000301751"/>
    </source>
</evidence>
<feature type="transmembrane region" description="Helical" evidence="6">
    <location>
        <begin position="426"/>
        <end position="444"/>
    </location>
</feature>
<gene>
    <name evidence="7" type="ORF">AQPW35_07410</name>
</gene>
<sequence>MSSTFEAGAPTGGPQAKPATLKRSLGLFDLVAFGLVYMAVVAPLTTLGFIWEASGGLMAASYLAAALCMYFTARSYATMSEVDGSCGSVYSYTRTGLGDLAGFMAGWMILLDYVLTPALVFALMSVGMSTLVPSVDRATWIVLVLVVTLGLNWVGTQVAAKVSVASVIAQIVMVFGVLALAVVALDRGLGTGHLSAQPFVGTTGWPDLHLVLGGAALAVMTFLGFDAVSTLSEEVRSEDKRLVGRATMWVLALASGLYVLTAWVIGNLMPAIQVQDPAAAIFELLGQTVGPWAPLLFGWLLAMVVGFTNALPMLAGVSRVLFAMARNGQLPAPLGRIHAGTGVPRTALLVSSGVSLVVALLLRDRVDLLASLVSFGALAGFSFLHLSVLAHFARRGGPRRWFAHVIAPGIGLVLVVGLFIGMHREALWLGAAWFLAGLVYGLWLRQRPRPRR</sequence>
<reference evidence="8" key="1">
    <citation type="submission" date="2019-03" db="EMBL/GenBank/DDBJ databases">
        <title>Aquabacterium pictum sp.nov., the first bacteriochlorophyll a-containing freshwater bacterium in the genus Aquabacterium of the class Betaproteobacteria.</title>
        <authorList>
            <person name="Hirose S."/>
            <person name="Tank M."/>
            <person name="Hara E."/>
            <person name="Tamaki H."/>
            <person name="Takaichi S."/>
            <person name="Haruta S."/>
            <person name="Hanada S."/>
        </authorList>
    </citation>
    <scope>NUCLEOTIDE SEQUENCE [LARGE SCALE GENOMIC DNA]</scope>
    <source>
        <strain evidence="8">W35</strain>
    </source>
</reference>
<feature type="transmembrane region" description="Helical" evidence="6">
    <location>
        <begin position="368"/>
        <end position="389"/>
    </location>
</feature>
<feature type="transmembrane region" description="Helical" evidence="6">
    <location>
        <begin position="138"/>
        <end position="155"/>
    </location>
</feature>
<feature type="transmembrane region" description="Helical" evidence="6">
    <location>
        <begin position="162"/>
        <end position="185"/>
    </location>
</feature>
<comment type="subcellular location">
    <subcellularLocation>
        <location evidence="1">Cell membrane</location>
        <topology evidence="1">Multi-pass membrane protein</topology>
    </subcellularLocation>
</comment>
<dbReference type="RefSeq" id="WP_137731387.1">
    <property type="nucleotide sequence ID" value="NZ_BJCL01000001.1"/>
</dbReference>
<name>A0A480ALP5_9BURK</name>
<feature type="transmembrane region" description="Helical" evidence="6">
    <location>
        <begin position="57"/>
        <end position="73"/>
    </location>
</feature>
<feature type="transmembrane region" description="Helical" evidence="6">
    <location>
        <begin position="246"/>
        <end position="265"/>
    </location>
</feature>
<dbReference type="Gene3D" id="1.20.1740.10">
    <property type="entry name" value="Amino acid/polyamine transporter I"/>
    <property type="match status" value="1"/>
</dbReference>
<keyword evidence="4 6" id="KW-1133">Transmembrane helix</keyword>
<dbReference type="GO" id="GO:0022857">
    <property type="term" value="F:transmembrane transporter activity"/>
    <property type="evidence" value="ECO:0007669"/>
    <property type="project" value="InterPro"/>
</dbReference>
<keyword evidence="3 6" id="KW-0812">Transmembrane</keyword>
<keyword evidence="2" id="KW-1003">Cell membrane</keyword>
<comment type="caution">
    <text evidence="7">The sequence shown here is derived from an EMBL/GenBank/DDBJ whole genome shotgun (WGS) entry which is preliminary data.</text>
</comment>
<evidence type="ECO:0000256" key="4">
    <source>
        <dbReference type="ARBA" id="ARBA00022989"/>
    </source>
</evidence>
<protein>
    <submittedName>
        <fullName evidence="7">Transporter</fullName>
    </submittedName>
</protein>
<dbReference type="PANTHER" id="PTHR42770:SF16">
    <property type="entry name" value="AMINO ACID PERMEASE"/>
    <property type="match status" value="1"/>
</dbReference>
<dbReference type="InterPro" id="IPR002293">
    <property type="entry name" value="AA/rel_permease1"/>
</dbReference>
<dbReference type="PIRSF" id="PIRSF006060">
    <property type="entry name" value="AA_transporter"/>
    <property type="match status" value="1"/>
</dbReference>
<evidence type="ECO:0000256" key="2">
    <source>
        <dbReference type="ARBA" id="ARBA00022475"/>
    </source>
</evidence>
<feature type="transmembrane region" description="Helical" evidence="6">
    <location>
        <begin position="27"/>
        <end position="51"/>
    </location>
</feature>
<feature type="transmembrane region" description="Helical" evidence="6">
    <location>
        <begin position="343"/>
        <end position="362"/>
    </location>
</feature>
<keyword evidence="8" id="KW-1185">Reference proteome</keyword>
<dbReference type="InterPro" id="IPR050367">
    <property type="entry name" value="APC_superfamily"/>
</dbReference>
<keyword evidence="5 6" id="KW-0472">Membrane</keyword>
<dbReference type="Pfam" id="PF13520">
    <property type="entry name" value="AA_permease_2"/>
    <property type="match status" value="1"/>
</dbReference>
<dbReference type="AlphaFoldDB" id="A0A480ALP5"/>